<feature type="compositionally biased region" description="Polar residues" evidence="3">
    <location>
        <begin position="669"/>
        <end position="688"/>
    </location>
</feature>
<feature type="compositionally biased region" description="Polar residues" evidence="3">
    <location>
        <begin position="1056"/>
        <end position="1075"/>
    </location>
</feature>
<feature type="region of interest" description="Disordered" evidence="3">
    <location>
        <begin position="1111"/>
        <end position="1254"/>
    </location>
</feature>
<feature type="compositionally biased region" description="Low complexity" evidence="3">
    <location>
        <begin position="772"/>
        <end position="786"/>
    </location>
</feature>
<reference evidence="4" key="1">
    <citation type="journal article" date="2012" name="Nature">
        <title>The oyster genome reveals stress adaptation and complexity of shell formation.</title>
        <authorList>
            <person name="Zhang G."/>
            <person name="Fang X."/>
            <person name="Guo X."/>
            <person name="Li L."/>
            <person name="Luo R."/>
            <person name="Xu F."/>
            <person name="Yang P."/>
            <person name="Zhang L."/>
            <person name="Wang X."/>
            <person name="Qi H."/>
            <person name="Xiong Z."/>
            <person name="Que H."/>
            <person name="Xie Y."/>
            <person name="Holland P.W."/>
            <person name="Paps J."/>
            <person name="Zhu Y."/>
            <person name="Wu F."/>
            <person name="Chen Y."/>
            <person name="Wang J."/>
            <person name="Peng C."/>
            <person name="Meng J."/>
            <person name="Yang L."/>
            <person name="Liu J."/>
            <person name="Wen B."/>
            <person name="Zhang N."/>
            <person name="Huang Z."/>
            <person name="Zhu Q."/>
            <person name="Feng Y."/>
            <person name="Mount A."/>
            <person name="Hedgecock D."/>
            <person name="Xu Z."/>
            <person name="Liu Y."/>
            <person name="Domazet-Loso T."/>
            <person name="Du Y."/>
            <person name="Sun X."/>
            <person name="Zhang S."/>
            <person name="Liu B."/>
            <person name="Cheng P."/>
            <person name="Jiang X."/>
            <person name="Li J."/>
            <person name="Fan D."/>
            <person name="Wang W."/>
            <person name="Fu W."/>
            <person name="Wang T."/>
            <person name="Wang B."/>
            <person name="Zhang J."/>
            <person name="Peng Z."/>
            <person name="Li Y."/>
            <person name="Li N."/>
            <person name="Wang J."/>
            <person name="Chen M."/>
            <person name="He Y."/>
            <person name="Tan F."/>
            <person name="Song X."/>
            <person name="Zheng Q."/>
            <person name="Huang R."/>
            <person name="Yang H."/>
            <person name="Du X."/>
            <person name="Chen L."/>
            <person name="Yang M."/>
            <person name="Gaffney P.M."/>
            <person name="Wang S."/>
            <person name="Luo L."/>
            <person name="She Z."/>
            <person name="Ming Y."/>
            <person name="Huang W."/>
            <person name="Zhang S."/>
            <person name="Huang B."/>
            <person name="Zhang Y."/>
            <person name="Qu T."/>
            <person name="Ni P."/>
            <person name="Miao G."/>
            <person name="Wang J."/>
            <person name="Wang Q."/>
            <person name="Steinberg C.E."/>
            <person name="Wang H."/>
            <person name="Li N."/>
            <person name="Qian L."/>
            <person name="Zhang G."/>
            <person name="Li Y."/>
            <person name="Yang H."/>
            <person name="Liu X."/>
            <person name="Wang J."/>
            <person name="Yin Y."/>
            <person name="Wang J."/>
        </authorList>
    </citation>
    <scope>NUCLEOTIDE SEQUENCE [LARGE SCALE GENOMIC DNA]</scope>
    <source>
        <strain evidence="4">05x7-T-G4-1.051#20</strain>
    </source>
</reference>
<feature type="compositionally biased region" description="Polar residues" evidence="3">
    <location>
        <begin position="1301"/>
        <end position="1312"/>
    </location>
</feature>
<evidence type="ECO:0000256" key="3">
    <source>
        <dbReference type="SAM" id="MobiDB-lite"/>
    </source>
</evidence>
<dbReference type="InterPro" id="IPR016698">
    <property type="entry name" value="Numb/numb-like"/>
</dbReference>
<evidence type="ECO:0000313" key="4">
    <source>
        <dbReference type="EMBL" id="EKC21400.1"/>
    </source>
</evidence>
<gene>
    <name evidence="4" type="ORF">CGI_10003959</name>
</gene>
<dbReference type="PROSITE" id="PS01179">
    <property type="entry name" value="PID"/>
    <property type="match status" value="1"/>
</dbReference>
<protein>
    <submittedName>
        <fullName evidence="4">Protein numb</fullName>
    </submittedName>
</protein>
<dbReference type="Pfam" id="PF00640">
    <property type="entry name" value="PID"/>
    <property type="match status" value="1"/>
</dbReference>
<feature type="region of interest" description="Disordered" evidence="3">
    <location>
        <begin position="669"/>
        <end position="706"/>
    </location>
</feature>
<accession>K1PY08</accession>
<dbReference type="Gene3D" id="2.30.29.30">
    <property type="entry name" value="Pleckstrin-homology domain (PH domain)/Phosphotyrosine-binding domain (PTB)"/>
    <property type="match status" value="1"/>
</dbReference>
<dbReference type="CDD" id="cd01268">
    <property type="entry name" value="PTB_Numb"/>
    <property type="match status" value="1"/>
</dbReference>
<dbReference type="Pfam" id="PF06311">
    <property type="entry name" value="NumbF"/>
    <property type="match status" value="2"/>
</dbReference>
<feature type="compositionally biased region" description="Polar residues" evidence="3">
    <location>
        <begin position="1238"/>
        <end position="1253"/>
    </location>
</feature>
<organism evidence="4">
    <name type="scientific">Magallana gigas</name>
    <name type="common">Pacific oyster</name>
    <name type="synonym">Crassostrea gigas</name>
    <dbReference type="NCBI Taxonomy" id="29159"/>
    <lineage>
        <taxon>Eukaryota</taxon>
        <taxon>Metazoa</taxon>
        <taxon>Spiralia</taxon>
        <taxon>Lophotrochozoa</taxon>
        <taxon>Mollusca</taxon>
        <taxon>Bivalvia</taxon>
        <taxon>Autobranchia</taxon>
        <taxon>Pteriomorphia</taxon>
        <taxon>Ostreida</taxon>
        <taxon>Ostreoidea</taxon>
        <taxon>Ostreidae</taxon>
        <taxon>Magallana</taxon>
    </lineage>
</organism>
<feature type="region of interest" description="Disordered" evidence="3">
    <location>
        <begin position="1269"/>
        <end position="1325"/>
    </location>
</feature>
<dbReference type="SMART" id="SM00462">
    <property type="entry name" value="PTB"/>
    <property type="match status" value="1"/>
</dbReference>
<dbReference type="GO" id="GO:0005737">
    <property type="term" value="C:cytoplasm"/>
    <property type="evidence" value="ECO:0007669"/>
    <property type="project" value="TreeGrafter"/>
</dbReference>
<feature type="non-terminal residue" evidence="4">
    <location>
        <position position="1"/>
    </location>
</feature>
<dbReference type="SUPFAM" id="SSF50729">
    <property type="entry name" value="PH domain-like"/>
    <property type="match status" value="1"/>
</dbReference>
<feature type="compositionally biased region" description="Polar residues" evidence="3">
    <location>
        <begin position="1174"/>
        <end position="1184"/>
    </location>
</feature>
<dbReference type="InParanoid" id="K1PY08"/>
<feature type="compositionally biased region" description="Polar residues" evidence="3">
    <location>
        <begin position="851"/>
        <end position="866"/>
    </location>
</feature>
<proteinExistence type="predicted"/>
<feature type="compositionally biased region" description="Low complexity" evidence="3">
    <location>
        <begin position="804"/>
        <end position="826"/>
    </location>
</feature>
<dbReference type="InterPro" id="IPR011993">
    <property type="entry name" value="PH-like_dom_sf"/>
</dbReference>
<feature type="region of interest" description="Disordered" evidence="3">
    <location>
        <begin position="724"/>
        <end position="867"/>
    </location>
</feature>
<evidence type="ECO:0000256" key="1">
    <source>
        <dbReference type="ARBA" id="ARBA00022473"/>
    </source>
</evidence>
<dbReference type="PANTHER" id="PTHR47368">
    <property type="entry name" value="NUMB"/>
    <property type="match status" value="1"/>
</dbReference>
<dbReference type="PANTHER" id="PTHR47368:SF2">
    <property type="entry name" value="PID DOMAIN-CONTAINING PROTEIN"/>
    <property type="match status" value="1"/>
</dbReference>
<name>K1PY08_MAGGI</name>
<dbReference type="InterPro" id="IPR006020">
    <property type="entry name" value="PTB/PI_dom"/>
</dbReference>
<dbReference type="InterPro" id="IPR010449">
    <property type="entry name" value="Numb_domain"/>
</dbReference>
<feature type="region of interest" description="Disordered" evidence="3">
    <location>
        <begin position="882"/>
        <end position="904"/>
    </location>
</feature>
<keyword evidence="1" id="KW-0217">Developmental protein</keyword>
<feature type="compositionally biased region" description="Low complexity" evidence="3">
    <location>
        <begin position="1159"/>
        <end position="1173"/>
    </location>
</feature>
<feature type="compositionally biased region" description="Polar residues" evidence="3">
    <location>
        <begin position="787"/>
        <end position="797"/>
    </location>
</feature>
<feature type="region of interest" description="Disordered" evidence="3">
    <location>
        <begin position="1056"/>
        <end position="1093"/>
    </location>
</feature>
<evidence type="ECO:0000256" key="2">
    <source>
        <dbReference type="ARBA" id="ARBA00022553"/>
    </source>
</evidence>
<keyword evidence="2" id="KW-0597">Phosphoprotein</keyword>
<feature type="compositionally biased region" description="Low complexity" evidence="3">
    <location>
        <begin position="1191"/>
        <end position="1213"/>
    </location>
</feature>
<feature type="compositionally biased region" description="Polar residues" evidence="3">
    <location>
        <begin position="724"/>
        <end position="743"/>
    </location>
</feature>
<feature type="compositionally biased region" description="Polar residues" evidence="3">
    <location>
        <begin position="1111"/>
        <end position="1130"/>
    </location>
</feature>
<dbReference type="EMBL" id="JH818888">
    <property type="protein sequence ID" value="EKC21400.1"/>
    <property type="molecule type" value="Genomic_DNA"/>
</dbReference>
<dbReference type="HOGENOM" id="CLU_259565_0_0_1"/>
<sequence>GKTSIILRFLDRDEAPKPTVALEYTFGRRAKGHNIAKDVGHIWELGGGTWLSKLMEVPLNPDTLQHTTLAIVVDLSKPSEIWFTLETLLAAAKARVENILTEMKQEYPGLKEKLCKKAWERVGEEHSDKAMIDPFLIPLIIIGGKYDVFQAKDVGHIWELGGGTWLSKLMEVPLNPDTLQHTTLAIVVDLSKPSEIWFTLETLLAAAKARVENILTEMKQEYPGLKEKLHKKAWERVGEEHSDKAMIDPFLIPLIIIGGKYDVFQDFDSEKRKVICKTLRFIAHTNGATLQFCGLKQEQLVMRMRGLISHHLFGTTMGKSLQVDHNKPLMVAAGHDSLQQIGTPPLSEQDIGRVHAKNPMQLWKHAFTGFFPQDDISNPALVDDPSKDPQYQEAAIDSLRSQKDEAGMESLKRRLSFRKKKNHVPECSKPHQWQEDEKKVRDGTCSFQVRYLGCVEVFESRGMQVCEEAVKTLKSQCKGKYQRAVLYVSGDALRVVDEISKSMIVDQTIEKVSFCAPDRNHEKGFAYICRDGTTRRWMCHGFLAVKESGERLSHAVGCAFAICLERKQKRDKDSSTGVEVTFSQDKTSFTRMGSFRQTTLTERITDPQSAILAEPVPVRKVDNPFAVERPKATPSMLVRQGSFRGFENLQKDSSPFKRSVSLRLSDLPSTLQRQGAITESSPPKQTDVSAPIQEMSPSKEQEDSISHMCQQLTMGLSQLSSDDAFGTTQRVETTPPHNLTSPAFQAPSPRHTNETNIPSHPAAPVQQTNPWASSSASPAHTATSATNWPSPKATNPFANAPPISGASVSNGGAAVSNGGAFGQFPQQPQPPLRSQPPHLQHVRSHSIDTGELSTNQWQSHSRQQARPTLMDMAQQRSFQVNGSAWGESASGVSTKPTGPNVDPFDVAWAAKSANKPTASNNNPFNSARGAQKTFEGERLSHAVGCAFAICLERKQKRDKDSSTGVEVTFSQDKTSFTRMGSFRQTTLTERITDPQSAILAEPVPVRKVDNPFAVERPKATPSMLVRQGSFRGFENLQKDSSPFKRSVSLRLSDLPSTLQRQGAITESSPPKQTDVSAPIQEMSPSKEQEDSISHMCQQLTMGLSQLSSDDAFGTTQRVETTPPHNLTSPAFQAPSPRHTNETNIPSHPAAPVQQTNPWASSSASPAHTATSATNWPSPKATNPFANAPPISGASVSNGGASVSNGGAFGQFPQQPQPPLRSQPPHLQHVRSHSIDTGELSTNQWQSHSRQQARPTLMDMAQQRSFQVNGSAWGESASGVSSKPTGPNVDPFDVAWAAKSANKPTASNNNPFNSARGAQKTFEVKL</sequence>